<feature type="compositionally biased region" description="Polar residues" evidence="1">
    <location>
        <begin position="83"/>
        <end position="92"/>
    </location>
</feature>
<proteinExistence type="predicted"/>
<reference evidence="2 3" key="1">
    <citation type="journal article" date="2017" name="PLoS Biol.">
        <title>The sea cucumber genome provides insights into morphological evolution and visceral regeneration.</title>
        <authorList>
            <person name="Zhang X."/>
            <person name="Sun L."/>
            <person name="Yuan J."/>
            <person name="Sun Y."/>
            <person name="Gao Y."/>
            <person name="Zhang L."/>
            <person name="Li S."/>
            <person name="Dai H."/>
            <person name="Hamel J.F."/>
            <person name="Liu C."/>
            <person name="Yu Y."/>
            <person name="Liu S."/>
            <person name="Lin W."/>
            <person name="Guo K."/>
            <person name="Jin S."/>
            <person name="Xu P."/>
            <person name="Storey K.B."/>
            <person name="Huan P."/>
            <person name="Zhang T."/>
            <person name="Zhou Y."/>
            <person name="Zhang J."/>
            <person name="Lin C."/>
            <person name="Li X."/>
            <person name="Xing L."/>
            <person name="Huo D."/>
            <person name="Sun M."/>
            <person name="Wang L."/>
            <person name="Mercier A."/>
            <person name="Li F."/>
            <person name="Yang H."/>
            <person name="Xiang J."/>
        </authorList>
    </citation>
    <scope>NUCLEOTIDE SEQUENCE [LARGE SCALE GENOMIC DNA]</scope>
    <source>
        <strain evidence="2">Shaxun</strain>
        <tissue evidence="2">Muscle</tissue>
    </source>
</reference>
<dbReference type="Proteomes" id="UP000230750">
    <property type="component" value="Unassembled WGS sequence"/>
</dbReference>
<gene>
    <name evidence="2" type="ORF">BSL78_11663</name>
</gene>
<evidence type="ECO:0000256" key="1">
    <source>
        <dbReference type="SAM" id="MobiDB-lite"/>
    </source>
</evidence>
<comment type="caution">
    <text evidence="2">The sequence shown here is derived from an EMBL/GenBank/DDBJ whole genome shotgun (WGS) entry which is preliminary data.</text>
</comment>
<dbReference type="EMBL" id="MRZV01000372">
    <property type="protein sequence ID" value="PIK51457.1"/>
    <property type="molecule type" value="Genomic_DNA"/>
</dbReference>
<evidence type="ECO:0000313" key="2">
    <source>
        <dbReference type="EMBL" id="PIK51457.1"/>
    </source>
</evidence>
<feature type="region of interest" description="Disordered" evidence="1">
    <location>
        <begin position="40"/>
        <end position="200"/>
    </location>
</feature>
<organism evidence="2 3">
    <name type="scientific">Stichopus japonicus</name>
    <name type="common">Sea cucumber</name>
    <dbReference type="NCBI Taxonomy" id="307972"/>
    <lineage>
        <taxon>Eukaryota</taxon>
        <taxon>Metazoa</taxon>
        <taxon>Echinodermata</taxon>
        <taxon>Eleutherozoa</taxon>
        <taxon>Echinozoa</taxon>
        <taxon>Holothuroidea</taxon>
        <taxon>Aspidochirotacea</taxon>
        <taxon>Aspidochirotida</taxon>
        <taxon>Stichopodidae</taxon>
        <taxon>Apostichopus</taxon>
    </lineage>
</organism>
<feature type="compositionally biased region" description="Polar residues" evidence="1">
    <location>
        <begin position="47"/>
        <end position="73"/>
    </location>
</feature>
<accession>A0A2G8KTY7</accession>
<name>A0A2G8KTY7_STIJA</name>
<dbReference type="AlphaFoldDB" id="A0A2G8KTY7"/>
<sequence length="200" mass="21801">MKTGKNLESDFNSCLIIFSAPKQKIDGENQVNHLHLNGHSTYHHLSPQVSLQESSTGQPPSSVEQSRSHTPSKAATLERGTPQGASRTQSLSRAKPTGPPPVPPKRTSSVLSHNGPRCPPIAYTKGPQRGSNPTTPTKKRLNSSSSSDSSDREPPPYRPLSGGSEDDRRRRPSGASNHEVQPEFDPGWYQNQVRSHEQSV</sequence>
<evidence type="ECO:0000313" key="3">
    <source>
        <dbReference type="Proteomes" id="UP000230750"/>
    </source>
</evidence>
<protein>
    <submittedName>
        <fullName evidence="2">Uncharacterized protein</fullName>
    </submittedName>
</protein>
<keyword evidence="3" id="KW-1185">Reference proteome</keyword>